<accession>F8EYV4</accession>
<protein>
    <submittedName>
        <fullName evidence="1">Uncharacterized protein</fullName>
    </submittedName>
</protein>
<evidence type="ECO:0000313" key="1">
    <source>
        <dbReference type="EMBL" id="AEJ18900.1"/>
    </source>
</evidence>
<dbReference type="RefSeq" id="WP_013968211.1">
    <property type="nucleotide sequence ID" value="NC_015732.1"/>
</dbReference>
<dbReference type="KEGG" id="scd:Spica_0746"/>
<dbReference type="HOGENOM" id="CLU_868615_0_0_12"/>
<name>F8EYV4_GRAC1</name>
<reference evidence="2" key="1">
    <citation type="journal article" date="2013" name="Stand. Genomic Sci.">
        <title>Genome sequence of the thermophilic fresh-water bacterium Spirochaeta caldaria type strain (H1(T)), reclassification of Spirochaeta caldaria, Spirochaeta stenostrepta, and Spirochaeta zuelzerae in the genus Treponema as Treponema caldaria comb. nov., Treponema stenostrepta comb. nov., and Treponema zuelzerae comb. nov., and emendation of the genus Treponema.</title>
        <authorList>
            <person name="Abt B."/>
            <person name="Goker M."/>
            <person name="Scheuner C."/>
            <person name="Han C."/>
            <person name="Lu M."/>
            <person name="Misra M."/>
            <person name="Lapidus A."/>
            <person name="Nolan M."/>
            <person name="Lucas S."/>
            <person name="Hammon N."/>
            <person name="Deshpande S."/>
            <person name="Cheng J.F."/>
            <person name="Tapia R."/>
            <person name="Goodwin L.A."/>
            <person name="Pitluck S."/>
            <person name="Liolios K."/>
            <person name="Pagani I."/>
            <person name="Ivanova N."/>
            <person name="Mavromatis K."/>
            <person name="Mikhailova N."/>
            <person name="Huntemann M."/>
            <person name="Pati A."/>
            <person name="Chen A."/>
            <person name="Palaniappan K."/>
            <person name="Land M."/>
            <person name="Hauser L."/>
            <person name="Jeffries C.D."/>
            <person name="Rohde M."/>
            <person name="Spring S."/>
            <person name="Gronow S."/>
            <person name="Detter J.C."/>
            <person name="Bristow J."/>
            <person name="Eisen J.A."/>
            <person name="Markowitz V."/>
            <person name="Hugenholtz P."/>
            <person name="Kyrpides N.C."/>
            <person name="Woyke T."/>
            <person name="Klenk H.P."/>
        </authorList>
    </citation>
    <scope>NUCLEOTIDE SEQUENCE</scope>
    <source>
        <strain evidence="2">ATCC 51460 / DSM 7334 / H1</strain>
    </source>
</reference>
<gene>
    <name evidence="1" type="ordered locus">Spica_0746</name>
</gene>
<dbReference type="EMBL" id="CP002868">
    <property type="protein sequence ID" value="AEJ18900.1"/>
    <property type="molecule type" value="Genomic_DNA"/>
</dbReference>
<proteinExistence type="predicted"/>
<organism evidence="1 2">
    <name type="scientific">Gracilinema caldarium (strain ATCC 51460 / DSM 7334 / H1)</name>
    <name type="common">Treponema caldarium</name>
    <dbReference type="NCBI Taxonomy" id="744872"/>
    <lineage>
        <taxon>Bacteria</taxon>
        <taxon>Pseudomonadati</taxon>
        <taxon>Spirochaetota</taxon>
        <taxon>Spirochaetia</taxon>
        <taxon>Spirochaetales</taxon>
        <taxon>Breznakiellaceae</taxon>
        <taxon>Gracilinema</taxon>
    </lineage>
</organism>
<sequence>MRKIITLVIIALFITGSMVFASDALVLPAHVGRVYVTNSYAFANGAYDQDGKYESYESGEGAFKAYNLGFALEYGVNDWISAAIQWAPGWNLWSDMDMPSLDANINGVYDIFVGAKIQILGEKAPVQDSRFRFAVAPGVKIPLPATDMEEQFKNAMKGDAVTVANLDKHLFAVGGRLYFDYIINKLFFANLYSELVYYPTEGKVSESSLSLYNPTKDKINYGYKLTLEAEPHFETLIDQGLKMSAGLPITYITTPDVKIDGDKVKDTATASLTLGPNASIFFLNTLLPVELQLGYTFPVYGKNTSATQALTLQAKVYFKL</sequence>
<evidence type="ECO:0000313" key="2">
    <source>
        <dbReference type="Proteomes" id="UP000000503"/>
    </source>
</evidence>
<keyword evidence="2" id="KW-1185">Reference proteome</keyword>
<dbReference type="AlphaFoldDB" id="F8EYV4"/>
<dbReference type="OrthoDB" id="359370at2"/>
<dbReference type="eggNOG" id="ENOG5033WS4">
    <property type="taxonomic scope" value="Bacteria"/>
</dbReference>
<dbReference type="Proteomes" id="UP000000503">
    <property type="component" value="Chromosome"/>
</dbReference>